<evidence type="ECO:0000313" key="2">
    <source>
        <dbReference type="Proteomes" id="UP001465976"/>
    </source>
</evidence>
<accession>A0ABR3EYH5</accession>
<sequence length="492" mass="56578">MPSVQYPGLISYEAYARMSGRKLEEFIVYETQAYLDLQNEMAEPGVQLQELYARRYQRVSTETQRANIWRAYQTRFKQRVEQDFEEAREARINQVASRLHELGYEPEVNHLLVTDPDTLQVGDKRASKSLSLDISERAWNSALPELVKLMEKTRKYLVRKQRKSTFKNRLMLITTVLESHSQRFPNEILPSPVDICSIPKVKAMIDEEDLNAYTTLELFAELADELPGLCHEWRASKRNELAGLLPAGSDASRLSLAKTFFKCADCTVEPISYPRILIHECMRTLRFGFRNRDDDDAAIFKALDSEPWNVDGNRVGYYPDAEKVAIPIIRACGMHPDIATPEDLDQAAPWLECPLCRSARGRVVFKWRKAILHGLYHFRTDRKLVDWKLLQSQEDVQRAKDVATTHWERCPSYREDHQITGEAVSEGDYRLSPDASMDQPAYVVIIPPAAPVVIDLLNDSDDDEDDDIVEVRRDPPVITLDEDGLEYIEIVD</sequence>
<name>A0ABR3EYH5_9AGAR</name>
<dbReference type="Proteomes" id="UP001465976">
    <property type="component" value="Unassembled WGS sequence"/>
</dbReference>
<organism evidence="1 2">
    <name type="scientific">Marasmius crinis-equi</name>
    <dbReference type="NCBI Taxonomy" id="585013"/>
    <lineage>
        <taxon>Eukaryota</taxon>
        <taxon>Fungi</taxon>
        <taxon>Dikarya</taxon>
        <taxon>Basidiomycota</taxon>
        <taxon>Agaricomycotina</taxon>
        <taxon>Agaricomycetes</taxon>
        <taxon>Agaricomycetidae</taxon>
        <taxon>Agaricales</taxon>
        <taxon>Marasmiineae</taxon>
        <taxon>Marasmiaceae</taxon>
        <taxon>Marasmius</taxon>
    </lineage>
</organism>
<reference evidence="1 2" key="1">
    <citation type="submission" date="2024-02" db="EMBL/GenBank/DDBJ databases">
        <title>A draft genome for the cacao thread blight pathogen Marasmius crinis-equi.</title>
        <authorList>
            <person name="Cohen S.P."/>
            <person name="Baruah I.K."/>
            <person name="Amoako-Attah I."/>
            <person name="Bukari Y."/>
            <person name="Meinhardt L.W."/>
            <person name="Bailey B.A."/>
        </authorList>
    </citation>
    <scope>NUCLEOTIDE SEQUENCE [LARGE SCALE GENOMIC DNA]</scope>
    <source>
        <strain evidence="1 2">GH-76</strain>
    </source>
</reference>
<gene>
    <name evidence="1" type="ORF">V5O48_014033</name>
</gene>
<evidence type="ECO:0000313" key="1">
    <source>
        <dbReference type="EMBL" id="KAL0567953.1"/>
    </source>
</evidence>
<protein>
    <submittedName>
        <fullName evidence="1">Uncharacterized protein</fullName>
    </submittedName>
</protein>
<comment type="caution">
    <text evidence="1">The sequence shown here is derived from an EMBL/GenBank/DDBJ whole genome shotgun (WGS) entry which is preliminary data.</text>
</comment>
<keyword evidence="2" id="KW-1185">Reference proteome</keyword>
<proteinExistence type="predicted"/>
<dbReference type="EMBL" id="JBAHYK010001455">
    <property type="protein sequence ID" value="KAL0567953.1"/>
    <property type="molecule type" value="Genomic_DNA"/>
</dbReference>